<reference evidence="2" key="2">
    <citation type="submission" date="2015-06" db="UniProtKB">
        <authorList>
            <consortium name="EnsemblProtists"/>
        </authorList>
    </citation>
    <scope>IDENTIFICATION</scope>
    <source>
        <strain evidence="2">Emoy2</strain>
    </source>
</reference>
<evidence type="ECO:0000313" key="3">
    <source>
        <dbReference type="Proteomes" id="UP000011713"/>
    </source>
</evidence>
<dbReference type="EMBL" id="JH598667">
    <property type="status" value="NOT_ANNOTATED_CDS"/>
    <property type="molecule type" value="Genomic_DNA"/>
</dbReference>
<dbReference type="AlphaFoldDB" id="M4BRX5"/>
<accession>M4BRX5</accession>
<keyword evidence="3" id="KW-1185">Reference proteome</keyword>
<feature type="signal peptide" evidence="1">
    <location>
        <begin position="1"/>
        <end position="24"/>
    </location>
</feature>
<protein>
    <recommendedName>
        <fullName evidence="4">RxLR effector candidate protein</fullName>
    </recommendedName>
</protein>
<evidence type="ECO:0000256" key="1">
    <source>
        <dbReference type="SAM" id="SignalP"/>
    </source>
</evidence>
<keyword evidence="1" id="KW-0732">Signal</keyword>
<dbReference type="Proteomes" id="UP000011713">
    <property type="component" value="Unassembled WGS sequence"/>
</dbReference>
<feature type="chain" id="PRO_5004049414" description="RxLR effector candidate protein" evidence="1">
    <location>
        <begin position="25"/>
        <end position="259"/>
    </location>
</feature>
<dbReference type="InParanoid" id="M4BRX5"/>
<dbReference type="HOGENOM" id="CLU_1075416_0_0_1"/>
<sequence length="259" mass="28821">MRLLIPMVLSGVIVSVIEIKPLQARSLGGHEADVAVGGSTRDDNETDGSDEERGCEEFLIMFFKTLFRGLAATPSVEVKSAELLQHEGIAYAQTEATEMIDKLRSDPRTKMIWLGGKFDELLNTWWYTESTLSTFVDSLEYKAMLNIVNYINKHSANPNPIAVVDVLASRFSSNDLKEIAKGALARSKITSKQLGWAIEAKLSEIRAQEEVQRRNNARLRGNLEQQGEAKLADLDDWVLKSIDLVDTSKIPVSRPDTVV</sequence>
<reference evidence="3" key="1">
    <citation type="journal article" date="2010" name="Science">
        <title>Signatures of adaptation to obligate biotrophy in the Hyaloperonospora arabidopsidis genome.</title>
        <authorList>
            <person name="Baxter L."/>
            <person name="Tripathy S."/>
            <person name="Ishaque N."/>
            <person name="Boot N."/>
            <person name="Cabral A."/>
            <person name="Kemen E."/>
            <person name="Thines M."/>
            <person name="Ah-Fong A."/>
            <person name="Anderson R."/>
            <person name="Badejoko W."/>
            <person name="Bittner-Eddy P."/>
            <person name="Boore J.L."/>
            <person name="Chibucos M.C."/>
            <person name="Coates M."/>
            <person name="Dehal P."/>
            <person name="Delehaunty K."/>
            <person name="Dong S."/>
            <person name="Downton P."/>
            <person name="Dumas B."/>
            <person name="Fabro G."/>
            <person name="Fronick C."/>
            <person name="Fuerstenberg S.I."/>
            <person name="Fulton L."/>
            <person name="Gaulin E."/>
            <person name="Govers F."/>
            <person name="Hughes L."/>
            <person name="Humphray S."/>
            <person name="Jiang R.H."/>
            <person name="Judelson H."/>
            <person name="Kamoun S."/>
            <person name="Kyung K."/>
            <person name="Meijer H."/>
            <person name="Minx P."/>
            <person name="Morris P."/>
            <person name="Nelson J."/>
            <person name="Phuntumart V."/>
            <person name="Qutob D."/>
            <person name="Rehmany A."/>
            <person name="Rougon-Cardoso A."/>
            <person name="Ryden P."/>
            <person name="Torto-Alalibo T."/>
            <person name="Studholme D."/>
            <person name="Wang Y."/>
            <person name="Win J."/>
            <person name="Wood J."/>
            <person name="Clifton S.W."/>
            <person name="Rogers J."/>
            <person name="Van den Ackerveken G."/>
            <person name="Jones J.D."/>
            <person name="McDowell J.M."/>
            <person name="Beynon J."/>
            <person name="Tyler B.M."/>
        </authorList>
    </citation>
    <scope>NUCLEOTIDE SEQUENCE [LARGE SCALE GENOMIC DNA]</scope>
    <source>
        <strain evidence="3">Emoy2</strain>
    </source>
</reference>
<dbReference type="EnsemblProtists" id="HpaT809165">
    <property type="protein sequence ID" value="HpaP809165"/>
    <property type="gene ID" value="HpaG809165"/>
</dbReference>
<organism evidence="2 3">
    <name type="scientific">Hyaloperonospora arabidopsidis (strain Emoy2)</name>
    <name type="common">Downy mildew agent</name>
    <name type="synonym">Peronospora arabidopsidis</name>
    <dbReference type="NCBI Taxonomy" id="559515"/>
    <lineage>
        <taxon>Eukaryota</taxon>
        <taxon>Sar</taxon>
        <taxon>Stramenopiles</taxon>
        <taxon>Oomycota</taxon>
        <taxon>Peronosporomycetes</taxon>
        <taxon>Peronosporales</taxon>
        <taxon>Peronosporaceae</taxon>
        <taxon>Hyaloperonospora</taxon>
    </lineage>
</organism>
<name>M4BRX5_HYAAE</name>
<evidence type="ECO:0000313" key="2">
    <source>
        <dbReference type="EnsemblProtists" id="HpaP809165"/>
    </source>
</evidence>
<dbReference type="VEuPathDB" id="FungiDB:HpaG809165"/>
<evidence type="ECO:0008006" key="4">
    <source>
        <dbReference type="Google" id="ProtNLM"/>
    </source>
</evidence>
<proteinExistence type="predicted"/>